<accession>A0A482X0F5</accession>
<gene>
    <name evidence="1" type="ORF">LSTR_LSTR006609</name>
</gene>
<sequence>MNKSELRLPSPSLPRCLPCHADESPQLAQFHQPGPASSPTPPHTRLHIVIPLKRVILLDSLLALELHSHTYDPQLFRLTHTFPNRQLSSLTHTSPLSSERLFRHLCPVITKGVKDLFDNRSWKCRVLVRYLKRGKSHTICEAKATRKQDAVKAACCRVLWYLQHVYFTFVIKYNGPPEPSDIKSNDFTLLRFCQNGLRHTMPAGFWDDEKTCTKVPFTTDVDLENYSAALRKYYQDSCTSEANSIKFLSFSPQISEETTTSLINLAKSLELQVRWKTNNKSGLVVYRLTKELYWNFCKALFNRCKPTSVKFNILRPHETTVEYEQKNATFIQ</sequence>
<evidence type="ECO:0000313" key="1">
    <source>
        <dbReference type="EMBL" id="RZF39072.1"/>
    </source>
</evidence>
<dbReference type="Proteomes" id="UP000291343">
    <property type="component" value="Unassembled WGS sequence"/>
</dbReference>
<protein>
    <submittedName>
        <fullName evidence="1">Uncharacterized protein</fullName>
    </submittedName>
</protein>
<name>A0A482X0F5_LAOST</name>
<reference evidence="1 2" key="1">
    <citation type="journal article" date="2017" name="Gigascience">
        <title>Genome sequence of the small brown planthopper, Laodelphax striatellus.</title>
        <authorList>
            <person name="Zhu J."/>
            <person name="Jiang F."/>
            <person name="Wang X."/>
            <person name="Yang P."/>
            <person name="Bao Y."/>
            <person name="Zhao W."/>
            <person name="Wang W."/>
            <person name="Lu H."/>
            <person name="Wang Q."/>
            <person name="Cui N."/>
            <person name="Li J."/>
            <person name="Chen X."/>
            <person name="Luo L."/>
            <person name="Yu J."/>
            <person name="Kang L."/>
            <person name="Cui F."/>
        </authorList>
    </citation>
    <scope>NUCLEOTIDE SEQUENCE [LARGE SCALE GENOMIC DNA]</scope>
    <source>
        <strain evidence="1">Lst14</strain>
    </source>
</reference>
<proteinExistence type="predicted"/>
<dbReference type="AlphaFoldDB" id="A0A482X0F5"/>
<comment type="caution">
    <text evidence="1">The sequence shown here is derived from an EMBL/GenBank/DDBJ whole genome shotgun (WGS) entry which is preliminary data.</text>
</comment>
<evidence type="ECO:0000313" key="2">
    <source>
        <dbReference type="Proteomes" id="UP000291343"/>
    </source>
</evidence>
<keyword evidence="2" id="KW-1185">Reference proteome</keyword>
<dbReference type="EMBL" id="QKKF02020774">
    <property type="protein sequence ID" value="RZF39072.1"/>
    <property type="molecule type" value="Genomic_DNA"/>
</dbReference>
<dbReference type="InParanoid" id="A0A482X0F5"/>
<organism evidence="1 2">
    <name type="scientific">Laodelphax striatellus</name>
    <name type="common">Small brown planthopper</name>
    <name type="synonym">Delphax striatella</name>
    <dbReference type="NCBI Taxonomy" id="195883"/>
    <lineage>
        <taxon>Eukaryota</taxon>
        <taxon>Metazoa</taxon>
        <taxon>Ecdysozoa</taxon>
        <taxon>Arthropoda</taxon>
        <taxon>Hexapoda</taxon>
        <taxon>Insecta</taxon>
        <taxon>Pterygota</taxon>
        <taxon>Neoptera</taxon>
        <taxon>Paraneoptera</taxon>
        <taxon>Hemiptera</taxon>
        <taxon>Auchenorrhyncha</taxon>
        <taxon>Fulgoroidea</taxon>
        <taxon>Delphacidae</taxon>
        <taxon>Criomorphinae</taxon>
        <taxon>Laodelphax</taxon>
    </lineage>
</organism>